<dbReference type="GO" id="GO:0016020">
    <property type="term" value="C:membrane"/>
    <property type="evidence" value="ECO:0007669"/>
    <property type="project" value="UniProtKB-SubCell"/>
</dbReference>
<comment type="caution">
    <text evidence="10">The sequence shown here is derived from an EMBL/GenBank/DDBJ whole genome shotgun (WGS) entry which is preliminary data.</text>
</comment>
<dbReference type="NCBIfam" id="TIGR03462">
    <property type="entry name" value="CarR_dom_SF"/>
    <property type="match status" value="1"/>
</dbReference>
<evidence type="ECO:0000313" key="10">
    <source>
        <dbReference type="EMBL" id="PRY38643.1"/>
    </source>
</evidence>
<keyword evidence="5 8" id="KW-1133">Transmembrane helix</keyword>
<evidence type="ECO:0000259" key="9">
    <source>
        <dbReference type="Pfam" id="PF18916"/>
    </source>
</evidence>
<comment type="subcellular location">
    <subcellularLocation>
        <location evidence="1">Membrane</location>
        <topology evidence="1">Multi-pass membrane protein</topology>
    </subcellularLocation>
</comment>
<keyword evidence="11" id="KW-1185">Reference proteome</keyword>
<dbReference type="Pfam" id="PF18916">
    <property type="entry name" value="Lycopene_cyc"/>
    <property type="match status" value="1"/>
</dbReference>
<protein>
    <submittedName>
        <fullName evidence="10">Lycopene cyclase domain-containing protein</fullName>
    </submittedName>
</protein>
<gene>
    <name evidence="10" type="ORF">CLV43_10843</name>
</gene>
<evidence type="ECO:0000313" key="11">
    <source>
        <dbReference type="Proteomes" id="UP000239494"/>
    </source>
</evidence>
<comment type="pathway">
    <text evidence="2">Carotenoid biosynthesis.</text>
</comment>
<dbReference type="Proteomes" id="UP000239494">
    <property type="component" value="Unassembled WGS sequence"/>
</dbReference>
<evidence type="ECO:0000256" key="2">
    <source>
        <dbReference type="ARBA" id="ARBA00004829"/>
    </source>
</evidence>
<dbReference type="GO" id="GO:0045436">
    <property type="term" value="F:lycopene beta cyclase activity"/>
    <property type="evidence" value="ECO:0007669"/>
    <property type="project" value="UniProtKB-ARBA"/>
</dbReference>
<name>A0A2T0SZ51_9PSEU</name>
<evidence type="ECO:0000256" key="7">
    <source>
        <dbReference type="ARBA" id="ARBA00023235"/>
    </source>
</evidence>
<sequence>MDGRWEYVLLLLGCLAVTAPLELRGDGVYRRPAALARAILPVVLLFTAWDVVAIARRHWDYNPAFVTGIRLPGALPVEELLFFVVVPLCAVLTYEAVLALRPKGIRLDGAVPDLAARRG</sequence>
<evidence type="ECO:0000256" key="3">
    <source>
        <dbReference type="ARBA" id="ARBA00022692"/>
    </source>
</evidence>
<dbReference type="AlphaFoldDB" id="A0A2T0SZ51"/>
<organism evidence="10 11">
    <name type="scientific">Umezawaea tangerina</name>
    <dbReference type="NCBI Taxonomy" id="84725"/>
    <lineage>
        <taxon>Bacteria</taxon>
        <taxon>Bacillati</taxon>
        <taxon>Actinomycetota</taxon>
        <taxon>Actinomycetes</taxon>
        <taxon>Pseudonocardiales</taxon>
        <taxon>Pseudonocardiaceae</taxon>
        <taxon>Umezawaea</taxon>
    </lineage>
</organism>
<dbReference type="GO" id="GO:0016872">
    <property type="term" value="F:intramolecular lyase activity"/>
    <property type="evidence" value="ECO:0007669"/>
    <property type="project" value="InterPro"/>
</dbReference>
<dbReference type="GO" id="GO:0016117">
    <property type="term" value="P:carotenoid biosynthetic process"/>
    <property type="evidence" value="ECO:0007669"/>
    <property type="project" value="UniProtKB-KW"/>
</dbReference>
<evidence type="ECO:0000256" key="8">
    <source>
        <dbReference type="SAM" id="Phobius"/>
    </source>
</evidence>
<evidence type="ECO:0000256" key="6">
    <source>
        <dbReference type="ARBA" id="ARBA00023136"/>
    </source>
</evidence>
<dbReference type="RefSeq" id="WP_106189905.1">
    <property type="nucleotide sequence ID" value="NZ_PVTF01000008.1"/>
</dbReference>
<dbReference type="InterPro" id="IPR017825">
    <property type="entry name" value="Lycopene_cyclase_dom"/>
</dbReference>
<evidence type="ECO:0000256" key="4">
    <source>
        <dbReference type="ARBA" id="ARBA00022746"/>
    </source>
</evidence>
<proteinExistence type="predicted"/>
<feature type="domain" description="Lycopene cyclase" evidence="9">
    <location>
        <begin position="7"/>
        <end position="96"/>
    </location>
</feature>
<feature type="transmembrane region" description="Helical" evidence="8">
    <location>
        <begin position="35"/>
        <end position="55"/>
    </location>
</feature>
<accession>A0A2T0SZ51</accession>
<evidence type="ECO:0000256" key="1">
    <source>
        <dbReference type="ARBA" id="ARBA00004141"/>
    </source>
</evidence>
<dbReference type="OrthoDB" id="5195186at2"/>
<keyword evidence="6 8" id="KW-0472">Membrane</keyword>
<keyword evidence="4" id="KW-0125">Carotenoid biosynthesis</keyword>
<keyword evidence="7" id="KW-0413">Isomerase</keyword>
<evidence type="ECO:0000256" key="5">
    <source>
        <dbReference type="ARBA" id="ARBA00022989"/>
    </source>
</evidence>
<dbReference type="EMBL" id="PVTF01000008">
    <property type="protein sequence ID" value="PRY38643.1"/>
    <property type="molecule type" value="Genomic_DNA"/>
</dbReference>
<reference evidence="10 11" key="1">
    <citation type="submission" date="2018-03" db="EMBL/GenBank/DDBJ databases">
        <title>Genomic Encyclopedia of Archaeal and Bacterial Type Strains, Phase II (KMG-II): from individual species to whole genera.</title>
        <authorList>
            <person name="Goeker M."/>
        </authorList>
    </citation>
    <scope>NUCLEOTIDE SEQUENCE [LARGE SCALE GENOMIC DNA]</scope>
    <source>
        <strain evidence="10 11">DSM 44720</strain>
    </source>
</reference>
<feature type="transmembrane region" description="Helical" evidence="8">
    <location>
        <begin position="80"/>
        <end position="100"/>
    </location>
</feature>
<keyword evidence="3 8" id="KW-0812">Transmembrane</keyword>